<organism evidence="2 3">
    <name type="scientific">Hohenbuehelia grisea</name>
    <dbReference type="NCBI Taxonomy" id="104357"/>
    <lineage>
        <taxon>Eukaryota</taxon>
        <taxon>Fungi</taxon>
        <taxon>Dikarya</taxon>
        <taxon>Basidiomycota</taxon>
        <taxon>Agaricomycotina</taxon>
        <taxon>Agaricomycetes</taxon>
        <taxon>Agaricomycetidae</taxon>
        <taxon>Agaricales</taxon>
        <taxon>Pleurotineae</taxon>
        <taxon>Pleurotaceae</taxon>
        <taxon>Hohenbuehelia</taxon>
    </lineage>
</organism>
<name>A0ABR3J0K2_9AGAR</name>
<sequence>MCFVGCDEISYGTPDLLLYRARARERGSPRAWPPETGSLARGTNKGDPIRRRVWPQCAELGERWGLERCFPPQTISPSTTRDQNVDSNTTKLLIIVASAV</sequence>
<dbReference type="EMBL" id="JASNQZ010000012">
    <property type="protein sequence ID" value="KAL0949086.1"/>
    <property type="molecule type" value="Genomic_DNA"/>
</dbReference>
<evidence type="ECO:0000313" key="3">
    <source>
        <dbReference type="Proteomes" id="UP001556367"/>
    </source>
</evidence>
<proteinExistence type="predicted"/>
<keyword evidence="3" id="KW-1185">Reference proteome</keyword>
<reference evidence="3" key="1">
    <citation type="submission" date="2024-06" db="EMBL/GenBank/DDBJ databases">
        <title>Multi-omics analyses provide insights into the biosynthesis of the anticancer antibiotic pleurotin in Hohenbuehelia grisea.</title>
        <authorList>
            <person name="Weaver J.A."/>
            <person name="Alberti F."/>
        </authorList>
    </citation>
    <scope>NUCLEOTIDE SEQUENCE [LARGE SCALE GENOMIC DNA]</scope>
    <source>
        <strain evidence="3">T-177</strain>
    </source>
</reference>
<evidence type="ECO:0000256" key="1">
    <source>
        <dbReference type="SAM" id="MobiDB-lite"/>
    </source>
</evidence>
<feature type="region of interest" description="Disordered" evidence="1">
    <location>
        <begin position="26"/>
        <end position="47"/>
    </location>
</feature>
<comment type="caution">
    <text evidence="2">The sequence shown here is derived from an EMBL/GenBank/DDBJ whole genome shotgun (WGS) entry which is preliminary data.</text>
</comment>
<accession>A0ABR3J0K2</accession>
<evidence type="ECO:0000313" key="2">
    <source>
        <dbReference type="EMBL" id="KAL0949086.1"/>
    </source>
</evidence>
<dbReference type="Proteomes" id="UP001556367">
    <property type="component" value="Unassembled WGS sequence"/>
</dbReference>
<protein>
    <submittedName>
        <fullName evidence="2">Uncharacterized protein</fullName>
    </submittedName>
</protein>
<gene>
    <name evidence="2" type="ORF">HGRIS_009177</name>
</gene>